<dbReference type="PANTHER" id="PTHR43582">
    <property type="entry name" value="LINEARMYCIN RESISTANCE ATP-BINDING PROTEIN LNRL"/>
    <property type="match status" value="1"/>
</dbReference>
<proteinExistence type="predicted"/>
<dbReference type="InterPro" id="IPR003439">
    <property type="entry name" value="ABC_transporter-like_ATP-bd"/>
</dbReference>
<dbReference type="PANTHER" id="PTHR43582:SF2">
    <property type="entry name" value="LINEARMYCIN RESISTANCE ATP-BINDING PROTEIN LNRL"/>
    <property type="match status" value="1"/>
</dbReference>
<keyword evidence="2 4" id="KW-0067">ATP-binding</keyword>
<evidence type="ECO:0000259" key="3">
    <source>
        <dbReference type="PROSITE" id="PS50893"/>
    </source>
</evidence>
<dbReference type="Pfam" id="PF00005">
    <property type="entry name" value="ABC_tran"/>
    <property type="match status" value="1"/>
</dbReference>
<feature type="domain" description="ABC transporter" evidence="3">
    <location>
        <begin position="4"/>
        <end position="229"/>
    </location>
</feature>
<evidence type="ECO:0000256" key="1">
    <source>
        <dbReference type="ARBA" id="ARBA00022741"/>
    </source>
</evidence>
<dbReference type="SMART" id="SM00382">
    <property type="entry name" value="AAA"/>
    <property type="match status" value="1"/>
</dbReference>
<dbReference type="InterPro" id="IPR027417">
    <property type="entry name" value="P-loop_NTPase"/>
</dbReference>
<dbReference type="AlphaFoldDB" id="A0ABC9P1F7"/>
<dbReference type="GO" id="GO:0005524">
    <property type="term" value="F:ATP binding"/>
    <property type="evidence" value="ECO:0007669"/>
    <property type="project" value="UniProtKB-KW"/>
</dbReference>
<dbReference type="InterPro" id="IPR017871">
    <property type="entry name" value="ABC_transporter-like_CS"/>
</dbReference>
<dbReference type="EMBL" id="AEBE01000161">
    <property type="protein sequence ID" value="EFU88802.1"/>
    <property type="molecule type" value="Genomic_DNA"/>
</dbReference>
<dbReference type="Proteomes" id="UP000004933">
    <property type="component" value="Unassembled WGS sequence"/>
</dbReference>
<protein>
    <submittedName>
        <fullName evidence="4">ABC transporter, ATP-binding protein</fullName>
    </submittedName>
</protein>
<evidence type="ECO:0000256" key="2">
    <source>
        <dbReference type="ARBA" id="ARBA00022840"/>
    </source>
</evidence>
<sequence>MDFVKIKDLVKRYGDHTALNIEDISIKEGEMTGLLGPNGAGKSTLISILTGLDDQYSGSVLYRGEEKISKENIGYVPQDIALYEELNAIDNLTFFGSMYISNRKKVKSNVKEIIDMVGLNSKANKSIKTYSGGMKRRINIGAALVHEPQLLFFDEPTVGIDPQSRNYIYEIIYNLKNAGKTIVYTTHYMNEVEKLCDFIYIIDEGKVLLKGRTKELLQSLGKGILELTVKDISVTGRMLSIAKGIPEVKLLKVRENTYYFSMNKSIEEITKKMLKKTSENKIVIDSLNYSPPNLDTLFLITTGKELREG</sequence>
<evidence type="ECO:0000313" key="5">
    <source>
        <dbReference type="Proteomes" id="UP000004933"/>
    </source>
</evidence>
<dbReference type="RefSeq" id="WP_002370411.1">
    <property type="nucleotide sequence ID" value="NZ_GL454893.1"/>
</dbReference>
<name>A0ABC9P1F7_ENTFL</name>
<dbReference type="PROSITE" id="PS50893">
    <property type="entry name" value="ABC_TRANSPORTER_2"/>
    <property type="match status" value="1"/>
</dbReference>
<dbReference type="Gene3D" id="3.40.50.300">
    <property type="entry name" value="P-loop containing nucleotide triphosphate hydrolases"/>
    <property type="match status" value="1"/>
</dbReference>
<reference evidence="4 5" key="1">
    <citation type="submission" date="2010-09" db="EMBL/GenBank/DDBJ databases">
        <authorList>
            <person name="Weinstock G."/>
            <person name="Sodergren E."/>
            <person name="Clifton S."/>
            <person name="Fulton L."/>
            <person name="Fulton B."/>
            <person name="Courtney L."/>
            <person name="Fronick C."/>
            <person name="Harrison M."/>
            <person name="Strong C."/>
            <person name="Farmer C."/>
            <person name="Delahaunty K."/>
            <person name="Markovic C."/>
            <person name="Hall O."/>
            <person name="Minx P."/>
            <person name="Tomlinson C."/>
            <person name="Mitreva M."/>
            <person name="Hou S."/>
            <person name="Chen J."/>
            <person name="Wollam A."/>
            <person name="Pepin K.H."/>
            <person name="Johnson M."/>
            <person name="Bhonagiri V."/>
            <person name="Zhang X."/>
            <person name="Suruliraj S."/>
            <person name="Warren W."/>
            <person name="Chinwalla A."/>
            <person name="Mardis E.R."/>
            <person name="Wilson R.K."/>
        </authorList>
    </citation>
    <scope>NUCLEOTIDE SEQUENCE [LARGE SCALE GENOMIC DNA]</scope>
    <source>
        <strain evidence="4 5">TX0630</strain>
    </source>
</reference>
<dbReference type="InterPro" id="IPR003593">
    <property type="entry name" value="AAA+_ATPase"/>
</dbReference>
<evidence type="ECO:0000313" key="4">
    <source>
        <dbReference type="EMBL" id="EFU88802.1"/>
    </source>
</evidence>
<dbReference type="SUPFAM" id="SSF52540">
    <property type="entry name" value="P-loop containing nucleoside triphosphate hydrolases"/>
    <property type="match status" value="1"/>
</dbReference>
<gene>
    <name evidence="4" type="ORF">HMPREF9511_03273</name>
</gene>
<keyword evidence="1" id="KW-0547">Nucleotide-binding</keyword>
<accession>A0ABC9P1F7</accession>
<organism evidence="4 5">
    <name type="scientific">Enterococcus faecalis TX0630</name>
    <dbReference type="NCBI Taxonomy" id="749508"/>
    <lineage>
        <taxon>Bacteria</taxon>
        <taxon>Bacillati</taxon>
        <taxon>Bacillota</taxon>
        <taxon>Bacilli</taxon>
        <taxon>Lactobacillales</taxon>
        <taxon>Enterococcaceae</taxon>
        <taxon>Enterococcus</taxon>
    </lineage>
</organism>
<dbReference type="PROSITE" id="PS00211">
    <property type="entry name" value="ABC_TRANSPORTER_1"/>
    <property type="match status" value="1"/>
</dbReference>
<comment type="caution">
    <text evidence="4">The sequence shown here is derived from an EMBL/GenBank/DDBJ whole genome shotgun (WGS) entry which is preliminary data.</text>
</comment>